<comment type="caution">
    <text evidence="1">The sequence shown here is derived from an EMBL/GenBank/DDBJ whole genome shotgun (WGS) entry which is preliminary data.</text>
</comment>
<dbReference type="EMBL" id="JADKGY010000032">
    <property type="protein sequence ID" value="MBK9984917.1"/>
    <property type="molecule type" value="Genomic_DNA"/>
</dbReference>
<dbReference type="AlphaFoldDB" id="A0A9D7SXI2"/>
<name>A0A9D7SXI2_9BACT</name>
<proteinExistence type="predicted"/>
<dbReference type="Proteomes" id="UP000808337">
    <property type="component" value="Unassembled WGS sequence"/>
</dbReference>
<organism evidence="1 2">
    <name type="scientific">Candidatus Opimibacter skivensis</name>
    <dbReference type="NCBI Taxonomy" id="2982028"/>
    <lineage>
        <taxon>Bacteria</taxon>
        <taxon>Pseudomonadati</taxon>
        <taxon>Bacteroidota</taxon>
        <taxon>Saprospiria</taxon>
        <taxon>Saprospirales</taxon>
        <taxon>Saprospiraceae</taxon>
        <taxon>Candidatus Opimibacter</taxon>
    </lineage>
</organism>
<sequence>MILLFYIISFLSPFTSILRTDEHPIHASICELKYSEKDAAFQVSVKVYIDDLEVAMKNEGYPPVNLGATTENTLAQEYLASYIDKYFTITQDGHKLTSKFVGKELSDDFLAVWCYLEFPATTSKGQKYTITNRILLDLYSDQRNIMDIRMNSTQKEYTIFDPSNSSWSYTY</sequence>
<accession>A0A9D7SXI2</accession>
<evidence type="ECO:0000313" key="1">
    <source>
        <dbReference type="EMBL" id="MBK9984917.1"/>
    </source>
</evidence>
<dbReference type="Pfam" id="PF20420">
    <property type="entry name" value="DUF6702"/>
    <property type="match status" value="1"/>
</dbReference>
<evidence type="ECO:0000313" key="2">
    <source>
        <dbReference type="Proteomes" id="UP000808337"/>
    </source>
</evidence>
<dbReference type="InterPro" id="IPR046525">
    <property type="entry name" value="DUF6702"/>
</dbReference>
<gene>
    <name evidence="1" type="ORF">IPP15_21565</name>
</gene>
<reference evidence="1 2" key="1">
    <citation type="submission" date="2020-10" db="EMBL/GenBank/DDBJ databases">
        <title>Connecting structure to function with the recovery of over 1000 high-quality activated sludge metagenome-assembled genomes encoding full-length rRNA genes using long-read sequencing.</title>
        <authorList>
            <person name="Singleton C.M."/>
            <person name="Petriglieri F."/>
            <person name="Kristensen J.M."/>
            <person name="Kirkegaard R.H."/>
            <person name="Michaelsen T.Y."/>
            <person name="Andersen M.H."/>
            <person name="Karst S.M."/>
            <person name="Dueholm M.S."/>
            <person name="Nielsen P.H."/>
            <person name="Albertsen M."/>
        </authorList>
    </citation>
    <scope>NUCLEOTIDE SEQUENCE [LARGE SCALE GENOMIC DNA]</scope>
    <source>
        <strain evidence="1">Ribe_18-Q3-R11-54_MAXAC.273</strain>
    </source>
</reference>
<protein>
    <submittedName>
        <fullName evidence="1">Uncharacterized protein</fullName>
    </submittedName>
</protein>